<dbReference type="Proteomes" id="UP000676336">
    <property type="component" value="Unassembled WGS sequence"/>
</dbReference>
<reference evidence="2" key="1">
    <citation type="submission" date="2021-02" db="EMBL/GenBank/DDBJ databases">
        <authorList>
            <person name="Nowell W R."/>
        </authorList>
    </citation>
    <scope>NUCLEOTIDE SEQUENCE</scope>
</reference>
<evidence type="ECO:0000256" key="1">
    <source>
        <dbReference type="SAM" id="Phobius"/>
    </source>
</evidence>
<protein>
    <submittedName>
        <fullName evidence="2">Uncharacterized protein</fullName>
    </submittedName>
</protein>
<evidence type="ECO:0000313" key="2">
    <source>
        <dbReference type="EMBL" id="CAF3920369.1"/>
    </source>
</evidence>
<name>A0A8S2LUU8_9BILA</name>
<feature type="transmembrane region" description="Helical" evidence="1">
    <location>
        <begin position="108"/>
        <end position="127"/>
    </location>
</feature>
<dbReference type="PANTHER" id="PTHR11161:SF0">
    <property type="entry name" value="O-ACYLTRANSFERASE LIKE PROTEIN"/>
    <property type="match status" value="1"/>
</dbReference>
<sequence>MILYYVHRYIRLGPSFILVMFVIIYLMPYFGRGPFCPTEQGFELTGCRNGYLWTSIIYIGNLIKPDNMCLSVTCQYWINLLYYPSLVTHGFDMPTNDISPNFFDNIHITPWCHISPYAIGLLTGFIVVNTRRNYRLNRFFQPIGTDVTITIALVCIFSIYGDYILVPGINRVYLIAYQTLFRPARSISII</sequence>
<organism evidence="2 4">
    <name type="scientific">Rotaria magnacalcarata</name>
    <dbReference type="NCBI Taxonomy" id="392030"/>
    <lineage>
        <taxon>Eukaryota</taxon>
        <taxon>Metazoa</taxon>
        <taxon>Spiralia</taxon>
        <taxon>Gnathifera</taxon>
        <taxon>Rotifera</taxon>
        <taxon>Eurotatoria</taxon>
        <taxon>Bdelloidea</taxon>
        <taxon>Philodinida</taxon>
        <taxon>Philodinidae</taxon>
        <taxon>Rotaria</taxon>
    </lineage>
</organism>
<gene>
    <name evidence="3" type="ORF">GIL414_LOCUS28126</name>
    <name evidence="2" type="ORF">SMN809_LOCUS7633</name>
</gene>
<comment type="caution">
    <text evidence="2">The sequence shown here is derived from an EMBL/GenBank/DDBJ whole genome shotgun (WGS) entry which is preliminary data.</text>
</comment>
<dbReference type="Proteomes" id="UP000681720">
    <property type="component" value="Unassembled WGS sequence"/>
</dbReference>
<dbReference type="EMBL" id="CAJOBI010002248">
    <property type="protein sequence ID" value="CAF3920369.1"/>
    <property type="molecule type" value="Genomic_DNA"/>
</dbReference>
<feature type="transmembrane region" description="Helical" evidence="1">
    <location>
        <begin position="12"/>
        <end position="30"/>
    </location>
</feature>
<feature type="transmembrane region" description="Helical" evidence="1">
    <location>
        <begin position="139"/>
        <end position="160"/>
    </location>
</feature>
<dbReference type="AlphaFoldDB" id="A0A8S2LUU8"/>
<dbReference type="PANTHER" id="PTHR11161">
    <property type="entry name" value="O-ACYLTRANSFERASE"/>
    <property type="match status" value="1"/>
</dbReference>
<dbReference type="EMBL" id="CAJOBJ010046850">
    <property type="protein sequence ID" value="CAF4354682.1"/>
    <property type="molecule type" value="Genomic_DNA"/>
</dbReference>
<evidence type="ECO:0000313" key="3">
    <source>
        <dbReference type="EMBL" id="CAF4354682.1"/>
    </source>
</evidence>
<keyword evidence="1" id="KW-1133">Transmembrane helix</keyword>
<evidence type="ECO:0000313" key="4">
    <source>
        <dbReference type="Proteomes" id="UP000676336"/>
    </source>
</evidence>
<proteinExistence type="predicted"/>
<dbReference type="InterPro" id="IPR052728">
    <property type="entry name" value="O2_lipid_transport_reg"/>
</dbReference>
<keyword evidence="1" id="KW-0472">Membrane</keyword>
<accession>A0A8S2LUU8</accession>
<keyword evidence="1" id="KW-0812">Transmembrane</keyword>